<feature type="compositionally biased region" description="Basic residues" evidence="6">
    <location>
        <begin position="438"/>
        <end position="466"/>
    </location>
</feature>
<name>A0A1R1SDF2_9ACTN</name>
<reference evidence="7 8" key="1">
    <citation type="submission" date="2013-05" db="EMBL/GenBank/DDBJ databases">
        <title>Genome sequence of Streptomyces sparsogenes DSM 40356.</title>
        <authorList>
            <person name="Coyne S."/>
            <person name="Seebeck F.P."/>
        </authorList>
    </citation>
    <scope>NUCLEOTIDE SEQUENCE [LARGE SCALE GENOMIC DNA]</scope>
    <source>
        <strain evidence="7 8">DSM 40356</strain>
    </source>
</reference>
<dbReference type="SUPFAM" id="SSF53383">
    <property type="entry name" value="PLP-dependent transferases"/>
    <property type="match status" value="1"/>
</dbReference>
<feature type="compositionally biased region" description="Basic residues" evidence="6">
    <location>
        <begin position="418"/>
        <end position="431"/>
    </location>
</feature>
<dbReference type="CDD" id="cd00610">
    <property type="entry name" value="OAT_like"/>
    <property type="match status" value="1"/>
</dbReference>
<evidence type="ECO:0000313" key="8">
    <source>
        <dbReference type="Proteomes" id="UP000186168"/>
    </source>
</evidence>
<feature type="compositionally biased region" description="Basic residues" evidence="6">
    <location>
        <begin position="355"/>
        <end position="393"/>
    </location>
</feature>
<evidence type="ECO:0000256" key="3">
    <source>
        <dbReference type="ARBA" id="ARBA00022679"/>
    </source>
</evidence>
<evidence type="ECO:0000256" key="6">
    <source>
        <dbReference type="SAM" id="MobiDB-lite"/>
    </source>
</evidence>
<keyword evidence="8" id="KW-1185">Reference proteome</keyword>
<dbReference type="PANTHER" id="PTHR11986:SF79">
    <property type="entry name" value="ACETYLORNITHINE AMINOTRANSFERASE, MITOCHONDRIAL"/>
    <property type="match status" value="1"/>
</dbReference>
<evidence type="ECO:0000256" key="4">
    <source>
        <dbReference type="ARBA" id="ARBA00022898"/>
    </source>
</evidence>
<evidence type="ECO:0000256" key="2">
    <source>
        <dbReference type="ARBA" id="ARBA00022576"/>
    </source>
</evidence>
<accession>A0A1R1SDF2</accession>
<dbReference type="InterPro" id="IPR005814">
    <property type="entry name" value="Aminotrans_3"/>
</dbReference>
<feature type="compositionally biased region" description="Basic residues" evidence="6">
    <location>
        <begin position="487"/>
        <end position="503"/>
    </location>
</feature>
<dbReference type="GO" id="GO:0042802">
    <property type="term" value="F:identical protein binding"/>
    <property type="evidence" value="ECO:0007669"/>
    <property type="project" value="TreeGrafter"/>
</dbReference>
<keyword evidence="3 7" id="KW-0808">Transferase</keyword>
<dbReference type="Gene3D" id="3.90.1150.10">
    <property type="entry name" value="Aspartate Aminotransferase, domain 1"/>
    <property type="match status" value="1"/>
</dbReference>
<dbReference type="EMBL" id="ASQP01000344">
    <property type="protein sequence ID" value="OMI36315.1"/>
    <property type="molecule type" value="Genomic_DNA"/>
</dbReference>
<feature type="compositionally biased region" description="Basic and acidic residues" evidence="6">
    <location>
        <begin position="467"/>
        <end position="483"/>
    </location>
</feature>
<evidence type="ECO:0000256" key="1">
    <source>
        <dbReference type="ARBA" id="ARBA00001933"/>
    </source>
</evidence>
<dbReference type="InterPro" id="IPR015422">
    <property type="entry name" value="PyrdxlP-dep_Trfase_small"/>
</dbReference>
<dbReference type="FunFam" id="3.40.640.10:FF:000004">
    <property type="entry name" value="Acetylornithine aminotransferase"/>
    <property type="match status" value="1"/>
</dbReference>
<feature type="compositionally biased region" description="Low complexity" evidence="6">
    <location>
        <begin position="397"/>
        <end position="417"/>
    </location>
</feature>
<proteinExistence type="inferred from homology"/>
<dbReference type="PROSITE" id="PS00600">
    <property type="entry name" value="AA_TRANSFER_CLASS_3"/>
    <property type="match status" value="1"/>
</dbReference>
<dbReference type="GO" id="GO:0008483">
    <property type="term" value="F:transaminase activity"/>
    <property type="evidence" value="ECO:0007669"/>
    <property type="project" value="UniProtKB-KW"/>
</dbReference>
<dbReference type="InterPro" id="IPR050103">
    <property type="entry name" value="Class-III_PLP-dep_AT"/>
</dbReference>
<comment type="caution">
    <text evidence="7">The sequence shown here is derived from an EMBL/GenBank/DDBJ whole genome shotgun (WGS) entry which is preliminary data.</text>
</comment>
<dbReference type="Proteomes" id="UP000186168">
    <property type="component" value="Unassembled WGS sequence"/>
</dbReference>
<sequence length="503" mass="54631">MTVIQGARVDTEEEILGLYRAHLSKGRATLAELFGSHMEVESSGAWLTTSDGERFLNAGGYGVFIMGARHPLVMEEVERQLHTHPTATRILLEPTVARAAEALVSVMPEGLDRVHFALSGAEAVETGLKLARAGGRRRIVSMLGGYHGKTLGALSATAKEVYQAPFRPLVPDVRHLPFGDAEALEAELRAHPGEVCVILEPVQGGGGVIIPPPGYLGRVAELVRAYDGFLVLDEVQTGFGRLGEWWGADAEGVVPDVLLTGKALGGGVLPVSAAVATREAFRPFDKDPYVHTATFSGQPLLMAAVQGAVRAVKEERLVSRARDLGAVLLSCPGLRPGPAARRPPGPPAGPFRTARPGRRPRGGRRRRTRPGHLGRRPRRRGARLCRRRARHRGGAAPGAAGEPRLGVPAAAADAAAQHARRADRHRVRGHRPQPGGGHRLRVRRERHRHRPRPPRPRPLRHRRHGRQRGDDHPAGDGRIRQDGRPVAARRRPGHRLPALRRRP</sequence>
<comment type="similarity">
    <text evidence="5">Belongs to the class-III pyridoxal-phosphate-dependent aminotransferase family.</text>
</comment>
<dbReference type="GO" id="GO:0030170">
    <property type="term" value="F:pyridoxal phosphate binding"/>
    <property type="evidence" value="ECO:0007669"/>
    <property type="project" value="InterPro"/>
</dbReference>
<dbReference type="InterPro" id="IPR015424">
    <property type="entry name" value="PyrdxlP-dep_Trfase"/>
</dbReference>
<evidence type="ECO:0000313" key="7">
    <source>
        <dbReference type="EMBL" id="OMI36315.1"/>
    </source>
</evidence>
<dbReference type="InterPro" id="IPR049704">
    <property type="entry name" value="Aminotrans_3_PPA_site"/>
</dbReference>
<dbReference type="InterPro" id="IPR015421">
    <property type="entry name" value="PyrdxlP-dep_Trfase_major"/>
</dbReference>
<organism evidence="7 8">
    <name type="scientific">Streptomyces sparsogenes DSM 40356</name>
    <dbReference type="NCBI Taxonomy" id="1331668"/>
    <lineage>
        <taxon>Bacteria</taxon>
        <taxon>Bacillati</taxon>
        <taxon>Actinomycetota</taxon>
        <taxon>Actinomycetes</taxon>
        <taxon>Kitasatosporales</taxon>
        <taxon>Streptomycetaceae</taxon>
        <taxon>Streptomyces</taxon>
    </lineage>
</organism>
<keyword evidence="2 7" id="KW-0032">Aminotransferase</keyword>
<dbReference type="PANTHER" id="PTHR11986">
    <property type="entry name" value="AMINOTRANSFERASE CLASS III"/>
    <property type="match status" value="1"/>
</dbReference>
<comment type="cofactor">
    <cofactor evidence="1">
        <name>pyridoxal 5'-phosphate</name>
        <dbReference type="ChEBI" id="CHEBI:597326"/>
    </cofactor>
</comment>
<feature type="region of interest" description="Disordered" evidence="6">
    <location>
        <begin position="332"/>
        <end position="503"/>
    </location>
</feature>
<dbReference type="Pfam" id="PF00202">
    <property type="entry name" value="Aminotran_3"/>
    <property type="match status" value="1"/>
</dbReference>
<evidence type="ECO:0000256" key="5">
    <source>
        <dbReference type="RuleBase" id="RU003560"/>
    </source>
</evidence>
<keyword evidence="4 5" id="KW-0663">Pyridoxal phosphate</keyword>
<dbReference type="AlphaFoldDB" id="A0A1R1SDF2"/>
<protein>
    <submittedName>
        <fullName evidence="7">Ornithine aminotransferase</fullName>
    </submittedName>
</protein>
<gene>
    <name evidence="7" type="ORF">SPAR_26811</name>
</gene>
<dbReference type="Gene3D" id="3.40.640.10">
    <property type="entry name" value="Type I PLP-dependent aspartate aminotransferase-like (Major domain)"/>
    <property type="match status" value="1"/>
</dbReference>